<dbReference type="GO" id="GO:0004497">
    <property type="term" value="F:monooxygenase activity"/>
    <property type="evidence" value="ECO:0007669"/>
    <property type="project" value="UniProtKB-KW"/>
</dbReference>
<dbReference type="Proteomes" id="UP000315949">
    <property type="component" value="Unassembled WGS sequence"/>
</dbReference>
<gene>
    <name evidence="1" type="ORF">FQY79_01545</name>
</gene>
<dbReference type="InterPro" id="IPR011008">
    <property type="entry name" value="Dimeric_a/b-barrel"/>
</dbReference>
<comment type="caution">
    <text evidence="1">The sequence shown here is derived from an EMBL/GenBank/DDBJ whole genome shotgun (WGS) entry which is preliminary data.</text>
</comment>
<evidence type="ECO:0000313" key="1">
    <source>
        <dbReference type="EMBL" id="TWT21840.1"/>
    </source>
</evidence>
<organism evidence="1 2">
    <name type="scientific">Luteimonas wenzhouensis</name>
    <dbReference type="NCBI Taxonomy" id="2599615"/>
    <lineage>
        <taxon>Bacteria</taxon>
        <taxon>Pseudomonadati</taxon>
        <taxon>Pseudomonadota</taxon>
        <taxon>Gammaproteobacteria</taxon>
        <taxon>Lysobacterales</taxon>
        <taxon>Lysobacteraceae</taxon>
        <taxon>Luteimonas</taxon>
    </lineage>
</organism>
<dbReference type="Gene3D" id="3.30.70.100">
    <property type="match status" value="1"/>
</dbReference>
<accession>A0A5C5U8U5</accession>
<proteinExistence type="predicted"/>
<dbReference type="AlphaFoldDB" id="A0A5C5U8U5"/>
<keyword evidence="2" id="KW-1185">Reference proteome</keyword>
<dbReference type="SUPFAM" id="SSF54909">
    <property type="entry name" value="Dimeric alpha+beta barrel"/>
    <property type="match status" value="1"/>
</dbReference>
<name>A0A5C5U8U5_9GAMM</name>
<keyword evidence="1" id="KW-0503">Monooxygenase</keyword>
<reference evidence="1 2" key="1">
    <citation type="submission" date="2019-07" db="EMBL/GenBank/DDBJ databases">
        <title>Luteimonas sp. YD-1 nov., isolated from acidic soil.</title>
        <authorList>
            <person name="Zhou J."/>
        </authorList>
    </citation>
    <scope>NUCLEOTIDE SEQUENCE [LARGE SCALE GENOMIC DNA]</scope>
    <source>
        <strain evidence="1 2">YD-1</strain>
    </source>
</reference>
<dbReference type="OrthoDB" id="5518280at2"/>
<keyword evidence="1" id="KW-0560">Oxidoreductase</keyword>
<dbReference type="EMBL" id="VOHE01000001">
    <property type="protein sequence ID" value="TWT21840.1"/>
    <property type="molecule type" value="Genomic_DNA"/>
</dbReference>
<evidence type="ECO:0000313" key="2">
    <source>
        <dbReference type="Proteomes" id="UP000315949"/>
    </source>
</evidence>
<protein>
    <submittedName>
        <fullName evidence="1">Antibiotic biosynthesis monooxygenase</fullName>
    </submittedName>
</protein>
<sequence>MYGLIGSARARTGRRDETVAILLENMDSTPGRLSDVVAEGPGNPDVVWITEGRDSAGRYRASLALPAVRGAIARGKPLIAAFGQHTETRPVGGHGLAPAA</sequence>